<feature type="transmembrane region" description="Helical" evidence="1">
    <location>
        <begin position="194"/>
        <end position="218"/>
    </location>
</feature>
<reference evidence="2" key="1">
    <citation type="submission" date="2021-01" db="EMBL/GenBank/DDBJ databases">
        <authorList>
            <consortium name="Genoscope - CEA"/>
            <person name="William W."/>
        </authorList>
    </citation>
    <scope>NUCLEOTIDE SEQUENCE</scope>
</reference>
<keyword evidence="1" id="KW-1133">Transmembrane helix</keyword>
<evidence type="ECO:0000256" key="1">
    <source>
        <dbReference type="SAM" id="Phobius"/>
    </source>
</evidence>
<feature type="transmembrane region" description="Helical" evidence="1">
    <location>
        <begin position="255"/>
        <end position="273"/>
    </location>
</feature>
<proteinExistence type="predicted"/>
<keyword evidence="3" id="KW-1185">Reference proteome</keyword>
<dbReference type="AlphaFoldDB" id="A0A8S1WFM2"/>
<evidence type="ECO:0000313" key="3">
    <source>
        <dbReference type="Proteomes" id="UP000683925"/>
    </source>
</evidence>
<keyword evidence="1" id="KW-0812">Transmembrane</keyword>
<dbReference type="EMBL" id="CAJJDP010000089">
    <property type="protein sequence ID" value="CAD8187390.1"/>
    <property type="molecule type" value="Genomic_DNA"/>
</dbReference>
<feature type="transmembrane region" description="Helical" evidence="1">
    <location>
        <begin position="115"/>
        <end position="140"/>
    </location>
</feature>
<gene>
    <name evidence="2" type="ORF">POCTA_138.1.T0900068</name>
</gene>
<evidence type="ECO:0000313" key="2">
    <source>
        <dbReference type="EMBL" id="CAD8187390.1"/>
    </source>
</evidence>
<organism evidence="2 3">
    <name type="scientific">Paramecium octaurelia</name>
    <dbReference type="NCBI Taxonomy" id="43137"/>
    <lineage>
        <taxon>Eukaryota</taxon>
        <taxon>Sar</taxon>
        <taxon>Alveolata</taxon>
        <taxon>Ciliophora</taxon>
        <taxon>Intramacronucleata</taxon>
        <taxon>Oligohymenophorea</taxon>
        <taxon>Peniculida</taxon>
        <taxon>Parameciidae</taxon>
        <taxon>Paramecium</taxon>
    </lineage>
</organism>
<accession>A0A8S1WFM2</accession>
<dbReference type="Proteomes" id="UP000683925">
    <property type="component" value="Unassembled WGS sequence"/>
</dbReference>
<comment type="caution">
    <text evidence="2">The sequence shown here is derived from an EMBL/GenBank/DDBJ whole genome shotgun (WGS) entry which is preliminary data.</text>
</comment>
<name>A0A8S1WFM2_PAROT</name>
<protein>
    <submittedName>
        <fullName evidence="2">Uncharacterized protein</fullName>
    </submittedName>
</protein>
<feature type="transmembrane region" description="Helical" evidence="1">
    <location>
        <begin position="160"/>
        <end position="182"/>
    </location>
</feature>
<sequence length="362" mass="43350">MVIKKFNFNKMTNNNKQPNKQIKQDNLQQISGNEQNQEQLKNYEQNYNPEKENELKPFESEKQPIQVIPEAEEGFLTKINGCSCGRQAEENTEINNEGCIMQIDRQIYLEILNSYLFATTFYQGLFLFVQLLKGLLIYFLNDEWLDELQFLDSFFKKGWRLFKITFFVLSNLDVCYWIYYIYRQNKKDGTIEYVMTLCRMIDAFFFNFPQMIVFFYLLCKTQKTFKSHTQLLQVKWIHAPKLFCWNLISKHQMEYLFICELYVKLFLVVSVFIKLYEFNIEYECFSLFCLCGLIQYQLFTGDQDITGQILSIIYFQLKTFIVITFKEESFAMSDLDCDAQPGIFNVVVQSQRMIYEQLIFLK</sequence>
<keyword evidence="1" id="KW-0472">Membrane</keyword>